<evidence type="ECO:0000259" key="1">
    <source>
        <dbReference type="Pfam" id="PF02900"/>
    </source>
</evidence>
<dbReference type="InterPro" id="IPR004183">
    <property type="entry name" value="Xdiol_dOase_suB"/>
</dbReference>
<dbReference type="EMBL" id="LUAW01000013">
    <property type="protein sequence ID" value="KYQ72738.1"/>
    <property type="molecule type" value="Genomic_DNA"/>
</dbReference>
<dbReference type="Pfam" id="PF02900">
    <property type="entry name" value="LigB"/>
    <property type="match status" value="1"/>
</dbReference>
<evidence type="ECO:0000313" key="2">
    <source>
        <dbReference type="EMBL" id="KYQ72738.1"/>
    </source>
</evidence>
<sequence>MAEICFAAAMSHTAQMHRSRDALPEAQDKDIYPAIDQLADSLKASKLDVLIILYGDHYAYFTPKNMPALCVGIADQYQTFGDGGVPIMTLPGNKKLSLQLTKDLIDQGFDMAWSNSLSPDHGTASPIYLMDAQEIPIIPIRLNSIAPPLISMERSHHLGQAIAHVVKNWDENLRVGILGTGGLSHFLPIPDPLQPSTPEEEEMAELISEGSNAKRLSELIIKRVNEVRNSDQGSTAINAEFDENFLKHLEDGNVEPLLKMTSEYIAERAGNGGQEVRNWIAVSGAVGDKGMSILSYQPAAPWLTGIALGEFKLA</sequence>
<comment type="caution">
    <text evidence="2">The sequence shown here is derived from an EMBL/GenBank/DDBJ whole genome shotgun (WGS) entry which is preliminary data.</text>
</comment>
<dbReference type="Gene3D" id="3.40.830.10">
    <property type="entry name" value="LigB-like"/>
    <property type="match status" value="1"/>
</dbReference>
<feature type="domain" description="Extradiol ring-cleavage dioxygenase class III enzyme subunit B" evidence="1">
    <location>
        <begin position="7"/>
        <end position="289"/>
    </location>
</feature>
<reference evidence="2 3" key="1">
    <citation type="submission" date="2016-03" db="EMBL/GenBank/DDBJ databases">
        <title>Acinetobacter genomospecies 28 strain ANC 4149.</title>
        <authorList>
            <person name="Radolfova-Krizova L."/>
            <person name="Nemec A."/>
        </authorList>
    </citation>
    <scope>NUCLEOTIDE SEQUENCE [LARGE SCALE GENOMIC DNA]</scope>
    <source>
        <strain evidence="2 3">ANC 4149</strain>
    </source>
</reference>
<protein>
    <recommendedName>
        <fullName evidence="1">Extradiol ring-cleavage dioxygenase class III enzyme subunit B domain-containing protein</fullName>
    </recommendedName>
</protein>
<dbReference type="SUPFAM" id="SSF53213">
    <property type="entry name" value="LigB-like"/>
    <property type="match status" value="1"/>
</dbReference>
<name>A0A151Y3Z2_9GAMM</name>
<dbReference type="Proteomes" id="UP000076276">
    <property type="component" value="Unassembled WGS sequence"/>
</dbReference>
<organism evidence="2 3">
    <name type="scientific">Acinetobacter pragensis</name>
    <dbReference type="NCBI Taxonomy" id="1806892"/>
    <lineage>
        <taxon>Bacteria</taxon>
        <taxon>Pseudomonadati</taxon>
        <taxon>Pseudomonadota</taxon>
        <taxon>Gammaproteobacteria</taxon>
        <taxon>Moraxellales</taxon>
        <taxon>Moraxellaceae</taxon>
        <taxon>Acinetobacter</taxon>
    </lineage>
</organism>
<accession>A0A151Y3Z2</accession>
<dbReference type="GO" id="GO:0016702">
    <property type="term" value="F:oxidoreductase activity, acting on single donors with incorporation of molecular oxygen, incorporation of two atoms of oxygen"/>
    <property type="evidence" value="ECO:0007669"/>
    <property type="project" value="UniProtKB-ARBA"/>
</dbReference>
<dbReference type="GO" id="GO:0008198">
    <property type="term" value="F:ferrous iron binding"/>
    <property type="evidence" value="ECO:0007669"/>
    <property type="project" value="InterPro"/>
</dbReference>
<evidence type="ECO:0000313" key="3">
    <source>
        <dbReference type="Proteomes" id="UP000076276"/>
    </source>
</evidence>
<keyword evidence="3" id="KW-1185">Reference proteome</keyword>
<gene>
    <name evidence="2" type="ORF">AZH43_07725</name>
</gene>
<proteinExistence type="predicted"/>
<dbReference type="STRING" id="1806892.AZH43_07725"/>
<dbReference type="RefSeq" id="WP_067667030.1">
    <property type="nucleotide sequence ID" value="NZ_CBCSIK010000008.1"/>
</dbReference>
<dbReference type="CDD" id="cd07359">
    <property type="entry name" value="PCA_45_Doxase_B_like"/>
    <property type="match status" value="1"/>
</dbReference>
<dbReference type="OrthoDB" id="8673673at2"/>
<dbReference type="AlphaFoldDB" id="A0A151Y3Z2"/>